<proteinExistence type="predicted"/>
<gene>
    <name evidence="1" type="ORF">DVH24_038948</name>
</gene>
<comment type="caution">
    <text evidence="1">The sequence shown here is derived from an EMBL/GenBank/DDBJ whole genome shotgun (WGS) entry which is preliminary data.</text>
</comment>
<sequence>MGHTSCDCSRANSLNFRVLMEPEANKFPKGLMLDRDGNIHIRFTGSTPLGDVGCYNPPPSGARRPRRHTSSHGCDNLVSESIPGWKCANEGVRPLRRNETVWELTGLRFHRNSKVKRLCVRAILGWVTHWKFCSHEFPETKP</sequence>
<evidence type="ECO:0000313" key="1">
    <source>
        <dbReference type="EMBL" id="RXI04674.1"/>
    </source>
</evidence>
<dbReference type="Proteomes" id="UP000290289">
    <property type="component" value="Chromosome 3"/>
</dbReference>
<name>A0A498KE58_MALDO</name>
<reference evidence="1 2" key="1">
    <citation type="submission" date="2018-10" db="EMBL/GenBank/DDBJ databases">
        <title>A high-quality apple genome assembly.</title>
        <authorList>
            <person name="Hu J."/>
        </authorList>
    </citation>
    <scope>NUCLEOTIDE SEQUENCE [LARGE SCALE GENOMIC DNA]</scope>
    <source>
        <strain evidence="2">cv. HFTH1</strain>
        <tissue evidence="1">Young leaf</tissue>
    </source>
</reference>
<protein>
    <submittedName>
        <fullName evidence="1">Uncharacterized protein</fullName>
    </submittedName>
</protein>
<organism evidence="1 2">
    <name type="scientific">Malus domestica</name>
    <name type="common">Apple</name>
    <name type="synonym">Pyrus malus</name>
    <dbReference type="NCBI Taxonomy" id="3750"/>
    <lineage>
        <taxon>Eukaryota</taxon>
        <taxon>Viridiplantae</taxon>
        <taxon>Streptophyta</taxon>
        <taxon>Embryophyta</taxon>
        <taxon>Tracheophyta</taxon>
        <taxon>Spermatophyta</taxon>
        <taxon>Magnoliopsida</taxon>
        <taxon>eudicotyledons</taxon>
        <taxon>Gunneridae</taxon>
        <taxon>Pentapetalae</taxon>
        <taxon>rosids</taxon>
        <taxon>fabids</taxon>
        <taxon>Rosales</taxon>
        <taxon>Rosaceae</taxon>
        <taxon>Amygdaloideae</taxon>
        <taxon>Maleae</taxon>
        <taxon>Malus</taxon>
    </lineage>
</organism>
<dbReference type="EMBL" id="RDQH01000329">
    <property type="protein sequence ID" value="RXI04674.1"/>
    <property type="molecule type" value="Genomic_DNA"/>
</dbReference>
<accession>A0A498KE58</accession>
<dbReference type="AlphaFoldDB" id="A0A498KE58"/>
<evidence type="ECO:0000313" key="2">
    <source>
        <dbReference type="Proteomes" id="UP000290289"/>
    </source>
</evidence>
<keyword evidence="2" id="KW-1185">Reference proteome</keyword>